<keyword evidence="1" id="KW-0378">Hydrolase</keyword>
<proteinExistence type="predicted"/>
<dbReference type="AlphaFoldDB" id="A0AAX3ZKN5"/>
<keyword evidence="1" id="KW-0255">Endonuclease</keyword>
<dbReference type="GeneID" id="90944263"/>
<organism evidence="1 2">
    <name type="scientific">Streptomyces rochei</name>
    <name type="common">Streptomyces parvullus</name>
    <dbReference type="NCBI Taxonomy" id="1928"/>
    <lineage>
        <taxon>Bacteria</taxon>
        <taxon>Bacillati</taxon>
        <taxon>Actinomycetota</taxon>
        <taxon>Actinomycetes</taxon>
        <taxon>Kitasatosporales</taxon>
        <taxon>Streptomycetaceae</taxon>
        <taxon>Streptomyces</taxon>
        <taxon>Streptomyces rochei group</taxon>
    </lineage>
</organism>
<dbReference type="GO" id="GO:0004519">
    <property type="term" value="F:endonuclease activity"/>
    <property type="evidence" value="ECO:0007669"/>
    <property type="project" value="UniProtKB-KW"/>
</dbReference>
<dbReference type="RefSeq" id="WP_127435836.1">
    <property type="nucleotide sequence ID" value="NZ_CP121271.1"/>
</dbReference>
<dbReference type="Pfam" id="PF09517">
    <property type="entry name" value="RE_Eco29kI"/>
    <property type="match status" value="1"/>
</dbReference>
<gene>
    <name evidence="1" type="ORF">P7W03_19530</name>
</gene>
<evidence type="ECO:0000313" key="1">
    <source>
        <dbReference type="EMBL" id="WMC87620.1"/>
    </source>
</evidence>
<evidence type="ECO:0000313" key="2">
    <source>
        <dbReference type="Proteomes" id="UP001231701"/>
    </source>
</evidence>
<dbReference type="Proteomes" id="UP001231701">
    <property type="component" value="Chromosome"/>
</dbReference>
<sequence length="280" mass="31719">MAPSPDDKTPTHFNPLDIDLLSRNLREEMDGRPRVSLDSVKPFPGAGLYALYYTGDLKIYERLRDADVPIYVGRAQAGSSSYGEPPNESEPKLYKRITNHRKSINEAENLSASHFDVRYLILDDVWVILGERALLRTYRPVLWNSLMTGFGSNHPGGGRKNGRSVWDSIHPGRKRAAALLCNRRYSRPEMNQLIADAIDISFQEEGDQRELALTELRNRPVKTIWRQPDEGGDPVLVFREDVFVEENERFGVDISGIEWVHADSMEITTTEMAASDASED</sequence>
<dbReference type="EC" id="3.1.21.-" evidence="1"/>
<accession>A0AAX3ZKN5</accession>
<dbReference type="InterPro" id="IPR018575">
    <property type="entry name" value="Restrct_endonuc_II_Eco29kI"/>
</dbReference>
<dbReference type="REBASE" id="758902">
    <property type="entry name" value="R2.SroJK1ORF19520P"/>
</dbReference>
<dbReference type="EMBL" id="CP121271">
    <property type="protein sequence ID" value="WMC87620.1"/>
    <property type="molecule type" value="Genomic_DNA"/>
</dbReference>
<protein>
    <submittedName>
        <fullName evidence="1">Eco29kI family restriction endonuclease</fullName>
        <ecNumber evidence="1">3.1.21.-</ecNumber>
    </submittedName>
</protein>
<reference evidence="1" key="1">
    <citation type="submission" date="2023-03" db="EMBL/GenBank/DDBJ databases">
        <title>Borrelidin-producing and root-colonizing Streptomyces rochei is a potent biopesticide for soil-borne oomycete-caused plant diseases.</title>
        <authorList>
            <person name="Zhou D."/>
            <person name="Wang X."/>
            <person name="Navarro-Munoz J.C."/>
            <person name="Li W."/>
            <person name="Li J."/>
            <person name="Jiu M."/>
            <person name="Deng S."/>
            <person name="Ye Y."/>
            <person name="Daly P."/>
            <person name="Wei L."/>
        </authorList>
    </citation>
    <scope>NUCLEOTIDE SEQUENCE</scope>
    <source>
        <strain evidence="1">JK1</strain>
    </source>
</reference>
<name>A0AAX3ZKN5_STRRO</name>
<dbReference type="GO" id="GO:0016787">
    <property type="term" value="F:hydrolase activity"/>
    <property type="evidence" value="ECO:0007669"/>
    <property type="project" value="UniProtKB-KW"/>
</dbReference>
<keyword evidence="1" id="KW-0540">Nuclease</keyword>